<proteinExistence type="predicted"/>
<feature type="non-terminal residue" evidence="1">
    <location>
        <position position="1"/>
    </location>
</feature>
<accession>A0A0C9Z242</accession>
<keyword evidence="2" id="KW-1185">Reference proteome</keyword>
<dbReference type="Proteomes" id="UP000054018">
    <property type="component" value="Unassembled WGS sequence"/>
</dbReference>
<dbReference type="EMBL" id="KN833767">
    <property type="protein sequence ID" value="KIK20329.1"/>
    <property type="molecule type" value="Genomic_DNA"/>
</dbReference>
<evidence type="ECO:0000313" key="1">
    <source>
        <dbReference type="EMBL" id="KIK20329.1"/>
    </source>
</evidence>
<dbReference type="HOGENOM" id="CLU_155374_0_0_1"/>
<evidence type="ECO:0000313" key="2">
    <source>
        <dbReference type="Proteomes" id="UP000054018"/>
    </source>
</evidence>
<dbReference type="OrthoDB" id="2602107at2759"/>
<organism evidence="1 2">
    <name type="scientific">Pisolithus microcarpus 441</name>
    <dbReference type="NCBI Taxonomy" id="765257"/>
    <lineage>
        <taxon>Eukaryota</taxon>
        <taxon>Fungi</taxon>
        <taxon>Dikarya</taxon>
        <taxon>Basidiomycota</taxon>
        <taxon>Agaricomycotina</taxon>
        <taxon>Agaricomycetes</taxon>
        <taxon>Agaricomycetidae</taxon>
        <taxon>Boletales</taxon>
        <taxon>Sclerodermatineae</taxon>
        <taxon>Pisolithaceae</taxon>
        <taxon>Pisolithus</taxon>
    </lineage>
</organism>
<reference evidence="2" key="2">
    <citation type="submission" date="2015-01" db="EMBL/GenBank/DDBJ databases">
        <title>Evolutionary Origins and Diversification of the Mycorrhizal Mutualists.</title>
        <authorList>
            <consortium name="DOE Joint Genome Institute"/>
            <consortium name="Mycorrhizal Genomics Consortium"/>
            <person name="Kohler A."/>
            <person name="Kuo A."/>
            <person name="Nagy L.G."/>
            <person name="Floudas D."/>
            <person name="Copeland A."/>
            <person name="Barry K.W."/>
            <person name="Cichocki N."/>
            <person name="Veneault-Fourrey C."/>
            <person name="LaButti K."/>
            <person name="Lindquist E.A."/>
            <person name="Lipzen A."/>
            <person name="Lundell T."/>
            <person name="Morin E."/>
            <person name="Murat C."/>
            <person name="Riley R."/>
            <person name="Ohm R."/>
            <person name="Sun H."/>
            <person name="Tunlid A."/>
            <person name="Henrissat B."/>
            <person name="Grigoriev I.V."/>
            <person name="Hibbett D.S."/>
            <person name="Martin F."/>
        </authorList>
    </citation>
    <scope>NUCLEOTIDE SEQUENCE [LARGE SCALE GENOMIC DNA]</scope>
    <source>
        <strain evidence="2">441</strain>
    </source>
</reference>
<protein>
    <submittedName>
        <fullName evidence="1">Uncharacterized protein</fullName>
    </submittedName>
</protein>
<name>A0A0C9Z242_9AGAM</name>
<gene>
    <name evidence="1" type="ORF">PISMIDRAFT_105983</name>
</gene>
<reference evidence="1 2" key="1">
    <citation type="submission" date="2014-04" db="EMBL/GenBank/DDBJ databases">
        <authorList>
            <consortium name="DOE Joint Genome Institute"/>
            <person name="Kuo A."/>
            <person name="Kohler A."/>
            <person name="Costa M.D."/>
            <person name="Nagy L.G."/>
            <person name="Floudas D."/>
            <person name="Copeland A."/>
            <person name="Barry K.W."/>
            <person name="Cichocki N."/>
            <person name="Veneault-Fourrey C."/>
            <person name="LaButti K."/>
            <person name="Lindquist E.A."/>
            <person name="Lipzen A."/>
            <person name="Lundell T."/>
            <person name="Morin E."/>
            <person name="Murat C."/>
            <person name="Sun H."/>
            <person name="Tunlid A."/>
            <person name="Henrissat B."/>
            <person name="Grigoriev I.V."/>
            <person name="Hibbett D.S."/>
            <person name="Martin F."/>
            <person name="Nordberg H.P."/>
            <person name="Cantor M.N."/>
            <person name="Hua S.X."/>
        </authorList>
    </citation>
    <scope>NUCLEOTIDE SEQUENCE [LARGE SCALE GENOMIC DNA]</scope>
    <source>
        <strain evidence="1 2">441</strain>
    </source>
</reference>
<dbReference type="AlphaFoldDB" id="A0A0C9Z242"/>
<sequence>AQVHVIFKLPDHLGTHPHPLAYVEWFTALHRRDPVTGLYVVTRSTRNCRPNMSVVSIDCFVRACHLQASGGSSMDWTSDNVLEKASSFQVNSYIDLDTFFALAL</sequence>